<dbReference type="AlphaFoldDB" id="F2BWU5"/>
<sequence length="165" mass="18993">MSRFYDKLENLLKSKEKYIAEDGTLLKAKVYEDIQTMNKEFIKLLLSDEEIKKTFFVDVDGTLVFDKSKTAWTVESKEFLPDSYTAYANKIGLTVHGEYLSGKNDVVLDFPYKDCILEGGQTKDDQKRSEIFYNETLAIDEVRRLMEPKVFTHAAWYSVGGGKTL</sequence>
<organism evidence="2 3">
    <name type="scientific">Dialister micraerophilus DSM 19965</name>
    <dbReference type="NCBI Taxonomy" id="888062"/>
    <lineage>
        <taxon>Bacteria</taxon>
        <taxon>Bacillati</taxon>
        <taxon>Bacillota</taxon>
        <taxon>Negativicutes</taxon>
        <taxon>Veillonellales</taxon>
        <taxon>Veillonellaceae</taxon>
        <taxon>Dialister</taxon>
    </lineage>
</organism>
<dbReference type="STRING" id="888062.HMPREF9083_0663"/>
<gene>
    <name evidence="2" type="ORF">HMPREF9083_0663</name>
</gene>
<dbReference type="RefSeq" id="WP_007555966.1">
    <property type="nucleotide sequence ID" value="NZ_GL878519.1"/>
</dbReference>
<evidence type="ECO:0000313" key="2">
    <source>
        <dbReference type="EMBL" id="EGF14212.1"/>
    </source>
</evidence>
<dbReference type="GO" id="GO:0009007">
    <property type="term" value="F:site-specific DNA-methyltransferase (adenine-specific) activity"/>
    <property type="evidence" value="ECO:0007669"/>
    <property type="project" value="UniProtKB-EC"/>
</dbReference>
<feature type="domain" description="Type III restriction/modification enzyme methylation subunit" evidence="1">
    <location>
        <begin position="38"/>
        <end position="93"/>
    </location>
</feature>
<comment type="caution">
    <text evidence="2">The sequence shown here is derived from an EMBL/GenBank/DDBJ whole genome shotgun (WGS) entry which is preliminary data.</text>
</comment>
<dbReference type="EMBL" id="AFBB01000012">
    <property type="protein sequence ID" value="EGF14212.1"/>
    <property type="molecule type" value="Genomic_DNA"/>
</dbReference>
<dbReference type="GO" id="GO:0032259">
    <property type="term" value="P:methylation"/>
    <property type="evidence" value="ECO:0007669"/>
    <property type="project" value="UniProtKB-KW"/>
</dbReference>
<keyword evidence="2" id="KW-0489">Methyltransferase</keyword>
<dbReference type="InterPro" id="IPR022221">
    <property type="entry name" value="TypeIII_RM_meth"/>
</dbReference>
<dbReference type="eggNOG" id="COG2189">
    <property type="taxonomic scope" value="Bacteria"/>
</dbReference>
<dbReference type="Proteomes" id="UP000003503">
    <property type="component" value="Unassembled WGS sequence"/>
</dbReference>
<proteinExistence type="predicted"/>
<dbReference type="HOGENOM" id="CLU_097494_0_0_9"/>
<reference evidence="2 3" key="1">
    <citation type="submission" date="2011-02" db="EMBL/GenBank/DDBJ databases">
        <authorList>
            <person name="Muzny D."/>
            <person name="Qin X."/>
            <person name="Deng J."/>
            <person name="Jiang H."/>
            <person name="Liu Y."/>
            <person name="Qu J."/>
            <person name="Song X.-Z."/>
            <person name="Zhang L."/>
            <person name="Thornton R."/>
            <person name="Coyle M."/>
            <person name="Francisco L."/>
            <person name="Jackson L."/>
            <person name="Javaid M."/>
            <person name="Korchina V."/>
            <person name="Kovar C."/>
            <person name="Mata R."/>
            <person name="Mathew T."/>
            <person name="Ngo R."/>
            <person name="Nguyen L."/>
            <person name="Nguyen N."/>
            <person name="Okwuonu G."/>
            <person name="Ongeri F."/>
            <person name="Pham C."/>
            <person name="Simmons D."/>
            <person name="Wilczek-Boney K."/>
            <person name="Hale W."/>
            <person name="Jakkamsetti A."/>
            <person name="Pham P."/>
            <person name="Ruth R."/>
            <person name="San Lucas F."/>
            <person name="Warren J."/>
            <person name="Zhang J."/>
            <person name="Zhao Z."/>
            <person name="Zhou C."/>
            <person name="Zhu D."/>
            <person name="Lee S."/>
            <person name="Bess C."/>
            <person name="Blankenburg K."/>
            <person name="Forbes L."/>
            <person name="Fu Q."/>
            <person name="Gubbala S."/>
            <person name="Hirani K."/>
            <person name="Jayaseelan J.C."/>
            <person name="Lara F."/>
            <person name="Munidasa M."/>
            <person name="Palculict T."/>
            <person name="Patil S."/>
            <person name="Pu L.-L."/>
            <person name="Saada N."/>
            <person name="Tang L."/>
            <person name="Weissenberger G."/>
            <person name="Zhu Y."/>
            <person name="Hemphill L."/>
            <person name="Shang Y."/>
            <person name="Youmans B."/>
            <person name="Ayvaz T."/>
            <person name="Ross M."/>
            <person name="Santibanez J."/>
            <person name="Aqrawi P."/>
            <person name="Gross S."/>
            <person name="Joshi V."/>
            <person name="Fowler G."/>
            <person name="Nazareth L."/>
            <person name="Reid J."/>
            <person name="Worley K."/>
            <person name="Petrosino J."/>
            <person name="Highlander S."/>
            <person name="Gibbs R."/>
        </authorList>
    </citation>
    <scope>NUCLEOTIDE SEQUENCE [LARGE SCALE GENOMIC DNA]</scope>
    <source>
        <strain evidence="2 3">DSM 19965</strain>
    </source>
</reference>
<accession>F2BWU5</accession>
<evidence type="ECO:0000313" key="3">
    <source>
        <dbReference type="Proteomes" id="UP000003503"/>
    </source>
</evidence>
<protein>
    <submittedName>
        <fullName evidence="2">Methylase</fullName>
        <ecNumber evidence="2">2.1.1.72</ecNumber>
    </submittedName>
</protein>
<evidence type="ECO:0000259" key="1">
    <source>
        <dbReference type="Pfam" id="PF12564"/>
    </source>
</evidence>
<name>F2BWU5_9FIRM</name>
<keyword evidence="3" id="KW-1185">Reference proteome</keyword>
<dbReference type="Pfam" id="PF12564">
    <property type="entry name" value="TypeIII_RM_meth"/>
    <property type="match status" value="1"/>
</dbReference>
<dbReference type="EC" id="2.1.1.72" evidence="2"/>
<keyword evidence="2" id="KW-0808">Transferase</keyword>